<dbReference type="RefSeq" id="XP_005775394.1">
    <property type="nucleotide sequence ID" value="XM_005775337.1"/>
</dbReference>
<dbReference type="EnsemblProtists" id="EOD22965">
    <property type="protein sequence ID" value="EOD22965"/>
    <property type="gene ID" value="EMIHUDRAFT_432110"/>
</dbReference>
<dbReference type="KEGG" id="ehx:EMIHUDRAFT_432110"/>
<reference evidence="1" key="2">
    <citation type="submission" date="2024-10" db="UniProtKB">
        <authorList>
            <consortium name="EnsemblProtists"/>
        </authorList>
    </citation>
    <scope>IDENTIFICATION</scope>
</reference>
<proteinExistence type="predicted"/>
<evidence type="ECO:0000313" key="1">
    <source>
        <dbReference type="EnsemblProtists" id="EOD22965"/>
    </source>
</evidence>
<dbReference type="AlphaFoldDB" id="A0A0D3JHI0"/>
<dbReference type="PaxDb" id="2903-EOD22965"/>
<accession>A0A0D3JHI0</accession>
<dbReference type="Proteomes" id="UP000013827">
    <property type="component" value="Unassembled WGS sequence"/>
</dbReference>
<keyword evidence="2" id="KW-1185">Reference proteome</keyword>
<reference evidence="2" key="1">
    <citation type="journal article" date="2013" name="Nature">
        <title>Pan genome of the phytoplankton Emiliania underpins its global distribution.</title>
        <authorList>
            <person name="Read B.A."/>
            <person name="Kegel J."/>
            <person name="Klute M.J."/>
            <person name="Kuo A."/>
            <person name="Lefebvre S.C."/>
            <person name="Maumus F."/>
            <person name="Mayer C."/>
            <person name="Miller J."/>
            <person name="Monier A."/>
            <person name="Salamov A."/>
            <person name="Young J."/>
            <person name="Aguilar M."/>
            <person name="Claverie J.M."/>
            <person name="Frickenhaus S."/>
            <person name="Gonzalez K."/>
            <person name="Herman E.K."/>
            <person name="Lin Y.C."/>
            <person name="Napier J."/>
            <person name="Ogata H."/>
            <person name="Sarno A.F."/>
            <person name="Shmutz J."/>
            <person name="Schroeder D."/>
            <person name="de Vargas C."/>
            <person name="Verret F."/>
            <person name="von Dassow P."/>
            <person name="Valentin K."/>
            <person name="Van de Peer Y."/>
            <person name="Wheeler G."/>
            <person name="Dacks J.B."/>
            <person name="Delwiche C.F."/>
            <person name="Dyhrman S.T."/>
            <person name="Glockner G."/>
            <person name="John U."/>
            <person name="Richards T."/>
            <person name="Worden A.Z."/>
            <person name="Zhang X."/>
            <person name="Grigoriev I.V."/>
            <person name="Allen A.E."/>
            <person name="Bidle K."/>
            <person name="Borodovsky M."/>
            <person name="Bowler C."/>
            <person name="Brownlee C."/>
            <person name="Cock J.M."/>
            <person name="Elias M."/>
            <person name="Gladyshev V.N."/>
            <person name="Groth M."/>
            <person name="Guda C."/>
            <person name="Hadaegh A."/>
            <person name="Iglesias-Rodriguez M.D."/>
            <person name="Jenkins J."/>
            <person name="Jones B.M."/>
            <person name="Lawson T."/>
            <person name="Leese F."/>
            <person name="Lindquist E."/>
            <person name="Lobanov A."/>
            <person name="Lomsadze A."/>
            <person name="Malik S.B."/>
            <person name="Marsh M.E."/>
            <person name="Mackinder L."/>
            <person name="Mock T."/>
            <person name="Mueller-Roeber B."/>
            <person name="Pagarete A."/>
            <person name="Parker M."/>
            <person name="Probert I."/>
            <person name="Quesneville H."/>
            <person name="Raines C."/>
            <person name="Rensing S.A."/>
            <person name="Riano-Pachon D.M."/>
            <person name="Richier S."/>
            <person name="Rokitta S."/>
            <person name="Shiraiwa Y."/>
            <person name="Soanes D.M."/>
            <person name="van der Giezen M."/>
            <person name="Wahlund T.M."/>
            <person name="Williams B."/>
            <person name="Wilson W."/>
            <person name="Wolfe G."/>
            <person name="Wurch L.L."/>
        </authorList>
    </citation>
    <scope>NUCLEOTIDE SEQUENCE</scope>
</reference>
<protein>
    <submittedName>
        <fullName evidence="1">Uncharacterized protein</fullName>
    </submittedName>
</protein>
<name>A0A0D3JHI0_EMIH1</name>
<dbReference type="GeneID" id="17268512"/>
<organism evidence="1 2">
    <name type="scientific">Emiliania huxleyi (strain CCMP1516)</name>
    <dbReference type="NCBI Taxonomy" id="280463"/>
    <lineage>
        <taxon>Eukaryota</taxon>
        <taxon>Haptista</taxon>
        <taxon>Haptophyta</taxon>
        <taxon>Prymnesiophyceae</taxon>
        <taxon>Isochrysidales</taxon>
        <taxon>Noelaerhabdaceae</taxon>
        <taxon>Emiliania</taxon>
    </lineage>
</organism>
<sequence>MWGRPTIPLGTNLTARITSVRSTPTPKGSRFAFASETIPFGGEYSWCEPAAIVLPMDLGGVYFRGDTCPLAPGSHVADVTLKLPPALPLGQLKLLGIDQSRQRTKVLGPDGGLLACIRTNGRLVTKEASASFNFIPQINVPDLRRIPWG</sequence>
<evidence type="ECO:0000313" key="2">
    <source>
        <dbReference type="Proteomes" id="UP000013827"/>
    </source>
</evidence>
<dbReference type="HOGENOM" id="CLU_1753114_0_0_1"/>